<feature type="transmembrane region" description="Helical" evidence="5">
    <location>
        <begin position="39"/>
        <end position="59"/>
    </location>
</feature>
<feature type="transmembrane region" description="Helical" evidence="5">
    <location>
        <begin position="277"/>
        <end position="296"/>
    </location>
</feature>
<dbReference type="Pfam" id="PF04932">
    <property type="entry name" value="Wzy_C"/>
    <property type="match status" value="1"/>
</dbReference>
<sequence length="470" mass="51911">MDSVWQSFTFSRCVLTDWARRSFLYRVLSSGEPWRASSWLLQWADPLGLVLVALVLVLAPFVSNALIGVLLLAIAAFWVMLAVTEAPGQGLTPIHLLLTLYWAIATVATVFSPVRSVALEGWTKLSLYLIFFGLMARVLRSPRLRNGLITTYLLTALVVSAYGIRQWFLGATALATWVDPTSPLADTTRVYSYLGNPNLLGGYLLPAIFLGGVAMFAWEGWGCKALALFMTAINTLCIGLTLSRGAWIGLVAGGLVLVVLLLHWWSRHWTPFWRTWAIPLGLLALALVLAVGIITVEPLRLRIFSMFEGRADSSNNFRLNVWAAVLEMIRDRPILGIGPGNDAFNSIYPLYQRPRYTALSAYSVVLELAVETGFIGLSCFFWMLVTTWTQGWVALQRLRQGGNAQGYWLMGAIATSVGMLSHGLVDTVWYRPQISSLWWLQIALVASYYQAPPARVAAAEVAASPELPPP</sequence>
<dbReference type="STRING" id="317619.GCA_000332315_04392"/>
<dbReference type="PANTHER" id="PTHR37422">
    <property type="entry name" value="TEICHURONIC ACID BIOSYNTHESIS PROTEIN TUAE"/>
    <property type="match status" value="1"/>
</dbReference>
<feature type="transmembrane region" description="Helical" evidence="5">
    <location>
        <begin position="151"/>
        <end position="178"/>
    </location>
</feature>
<dbReference type="PANTHER" id="PTHR37422:SF22">
    <property type="entry name" value="SLR1515 PROTEIN"/>
    <property type="match status" value="1"/>
</dbReference>
<reference evidence="7" key="1">
    <citation type="submission" date="2012-04" db="EMBL/GenBank/DDBJ databases">
        <authorList>
            <person name="Borisov I.G."/>
            <person name="Ivanikova N.V."/>
            <person name="Pinevich A.V."/>
        </authorList>
    </citation>
    <scope>NUCLEOTIDE SEQUENCE</scope>
    <source>
        <strain evidence="7">CALU 1027</strain>
    </source>
</reference>
<evidence type="ECO:0000256" key="3">
    <source>
        <dbReference type="ARBA" id="ARBA00022989"/>
    </source>
</evidence>
<dbReference type="EMBL" id="AJTX02000003">
    <property type="protein sequence ID" value="KKJ00647.1"/>
    <property type="molecule type" value="Genomic_DNA"/>
</dbReference>
<keyword evidence="3 5" id="KW-1133">Transmembrane helix</keyword>
<dbReference type="NCBIfam" id="TIGR00947">
    <property type="entry name" value="2A73"/>
    <property type="match status" value="1"/>
</dbReference>
<comment type="subcellular location">
    <subcellularLocation>
        <location evidence="1">Membrane</location>
        <topology evidence="1">Multi-pass membrane protein</topology>
    </subcellularLocation>
</comment>
<feature type="domain" description="O-antigen ligase-related" evidence="6">
    <location>
        <begin position="231"/>
        <end position="381"/>
    </location>
</feature>
<comment type="caution">
    <text evidence="7">The sequence shown here is derived from an EMBL/GenBank/DDBJ whole genome shotgun (WGS) entry which is preliminary data.</text>
</comment>
<evidence type="ECO:0000256" key="5">
    <source>
        <dbReference type="SAM" id="Phobius"/>
    </source>
</evidence>
<name>A0A0M2Q201_PROHO</name>
<dbReference type="RefSeq" id="WP_017714493.1">
    <property type="nucleotide sequence ID" value="NZ_KB235944.1"/>
</dbReference>
<evidence type="ECO:0000313" key="8">
    <source>
        <dbReference type="Proteomes" id="UP000034681"/>
    </source>
</evidence>
<dbReference type="Proteomes" id="UP000034681">
    <property type="component" value="Unassembled WGS sequence"/>
</dbReference>
<evidence type="ECO:0000313" key="7">
    <source>
        <dbReference type="EMBL" id="KKJ00647.1"/>
    </source>
</evidence>
<accession>A0A0M2Q201</accession>
<evidence type="ECO:0000259" key="6">
    <source>
        <dbReference type="Pfam" id="PF04932"/>
    </source>
</evidence>
<evidence type="ECO:0000256" key="2">
    <source>
        <dbReference type="ARBA" id="ARBA00022692"/>
    </source>
</evidence>
<feature type="transmembrane region" description="Helical" evidence="5">
    <location>
        <begin position="96"/>
        <end position="115"/>
    </location>
</feature>
<keyword evidence="4 5" id="KW-0472">Membrane</keyword>
<dbReference type="InterPro" id="IPR051533">
    <property type="entry name" value="WaaL-like"/>
</dbReference>
<dbReference type="InterPro" id="IPR006007">
    <property type="entry name" value="Inorganic_carbon_transpt"/>
</dbReference>
<dbReference type="GO" id="GO:0016020">
    <property type="term" value="C:membrane"/>
    <property type="evidence" value="ECO:0007669"/>
    <property type="project" value="UniProtKB-SubCell"/>
</dbReference>
<keyword evidence="8" id="KW-1185">Reference proteome</keyword>
<dbReference type="OrthoDB" id="9806320at2"/>
<organism evidence="7 8">
    <name type="scientific">Prochlorothrix hollandica PCC 9006 = CALU 1027</name>
    <dbReference type="NCBI Taxonomy" id="317619"/>
    <lineage>
        <taxon>Bacteria</taxon>
        <taxon>Bacillati</taxon>
        <taxon>Cyanobacteriota</taxon>
        <taxon>Cyanophyceae</taxon>
        <taxon>Prochlorotrichales</taxon>
        <taxon>Prochlorotrichaceae</taxon>
        <taxon>Prochlorothrix</taxon>
    </lineage>
</organism>
<gene>
    <name evidence="7" type="ORF">PROH_04910</name>
</gene>
<dbReference type="eggNOG" id="COG3307">
    <property type="taxonomic scope" value="Bacteria"/>
</dbReference>
<dbReference type="InterPro" id="IPR007016">
    <property type="entry name" value="O-antigen_ligase-rel_domated"/>
</dbReference>
<feature type="transmembrane region" description="Helical" evidence="5">
    <location>
        <begin position="198"/>
        <end position="218"/>
    </location>
</feature>
<feature type="transmembrane region" description="Helical" evidence="5">
    <location>
        <begin position="407"/>
        <end position="430"/>
    </location>
</feature>
<feature type="transmembrane region" description="Helical" evidence="5">
    <location>
        <begin position="374"/>
        <end position="395"/>
    </location>
</feature>
<dbReference type="AlphaFoldDB" id="A0A0M2Q201"/>
<protein>
    <submittedName>
        <fullName evidence="7">Polymerase</fullName>
    </submittedName>
</protein>
<feature type="transmembrane region" description="Helical" evidence="5">
    <location>
        <begin position="65"/>
        <end position="84"/>
    </location>
</feature>
<proteinExistence type="predicted"/>
<evidence type="ECO:0000256" key="4">
    <source>
        <dbReference type="ARBA" id="ARBA00023136"/>
    </source>
</evidence>
<keyword evidence="2 5" id="KW-0812">Transmembrane</keyword>
<evidence type="ECO:0000256" key="1">
    <source>
        <dbReference type="ARBA" id="ARBA00004141"/>
    </source>
</evidence>
<feature type="transmembrane region" description="Helical" evidence="5">
    <location>
        <begin position="248"/>
        <end position="265"/>
    </location>
</feature>